<evidence type="ECO:0000256" key="8">
    <source>
        <dbReference type="ARBA" id="ARBA00023012"/>
    </source>
</evidence>
<dbReference type="NCBIfam" id="TIGR00229">
    <property type="entry name" value="sensory_box"/>
    <property type="match status" value="1"/>
</dbReference>
<name>A0A6N9TPN7_DISTH</name>
<evidence type="ECO:0000256" key="2">
    <source>
        <dbReference type="ARBA" id="ARBA00012438"/>
    </source>
</evidence>
<dbReference type="InterPro" id="IPR003594">
    <property type="entry name" value="HATPase_dom"/>
</dbReference>
<dbReference type="InterPro" id="IPR036097">
    <property type="entry name" value="HisK_dim/P_sf"/>
</dbReference>
<organism evidence="13 14">
    <name type="scientific">Dissulfurirhabdus thermomarina</name>
    <dbReference type="NCBI Taxonomy" id="1765737"/>
    <lineage>
        <taxon>Bacteria</taxon>
        <taxon>Deltaproteobacteria</taxon>
        <taxon>Dissulfurirhabdaceae</taxon>
        <taxon>Dissulfurirhabdus</taxon>
    </lineage>
</organism>
<dbReference type="SUPFAM" id="SSF55874">
    <property type="entry name" value="ATPase domain of HSP90 chaperone/DNA topoisomerase II/histidine kinase"/>
    <property type="match status" value="1"/>
</dbReference>
<gene>
    <name evidence="13" type="ORF">G3N55_00885</name>
</gene>
<dbReference type="InterPro" id="IPR035965">
    <property type="entry name" value="PAS-like_dom_sf"/>
</dbReference>
<reference evidence="13 14" key="1">
    <citation type="submission" date="2020-02" db="EMBL/GenBank/DDBJ databases">
        <title>Comparative genomics of sulfur disproportionating microorganisms.</title>
        <authorList>
            <person name="Ward L.M."/>
            <person name="Bertran E."/>
            <person name="Johnston D.T."/>
        </authorList>
    </citation>
    <scope>NUCLEOTIDE SEQUENCE [LARGE SCALE GENOMIC DNA]</scope>
    <source>
        <strain evidence="13 14">DSM 100025</strain>
    </source>
</reference>
<dbReference type="PROSITE" id="PS50109">
    <property type="entry name" value="HIS_KIN"/>
    <property type="match status" value="1"/>
</dbReference>
<sequence length="649" mass="71941">MIETTPRPATPSDAAERLRLLYRSARRMGTPDELDVLFGYLVEDIVEATGLERLVALSFDEERRLLETRVFYGFDGIRSETVFPLDRVDALLRKAYVDREPMNVLPPTEPPEDDESTVRYTLYREDFEGRRHQRRRHINLCLARALSPDQVPAAPPRAGVLRQCSLLTVSPAEVTADRLLGRSPNYLVLPICDETAFHGFVLGDKARTGATVTYEEARLAAAIADHSAAAIGRARKQNALLEKIARQNADLQRAHEHLTLKLEEIGRLKSFYESIVQNLRSGLVTVNQFMRITHLNKAAEEILGYRRQELMGRPLETLFASEIQGGCLFTEAVDDMEEHCGFLSEYEMRTRDGRVIPVEACLSTITDQAGEVSGMTCIFRDITERRLEEQRLARIDRLASLGELAAGIAHEIRNPLAGLAGALQVIAKDLRKDGGPPEEVLDEIFRQIGRLDGFVTNLLVFARPFQPRFSSVNVDEVIESALFLVSKKVRDKDIRVELDFGAGQPPVQGDPSLLQQVFLNLVLNAVDAMAPGGTLSIHTCWPEKAAACRRPACISPAGRDAAGTVRVVFRDTGHGIPAEALDAVFNPFYTTKSGGTGLGLAISHRFIEQHDGTIRVDSTPGEGTVFTICLPTRGEEAQHDRKQGTCGRR</sequence>
<dbReference type="GO" id="GO:0005524">
    <property type="term" value="F:ATP binding"/>
    <property type="evidence" value="ECO:0007669"/>
    <property type="project" value="UniProtKB-KW"/>
</dbReference>
<feature type="domain" description="PAS" evidence="11">
    <location>
        <begin position="268"/>
        <end position="313"/>
    </location>
</feature>
<evidence type="ECO:0000259" key="11">
    <source>
        <dbReference type="PROSITE" id="PS50112"/>
    </source>
</evidence>
<dbReference type="SUPFAM" id="SSF55781">
    <property type="entry name" value="GAF domain-like"/>
    <property type="match status" value="1"/>
</dbReference>
<dbReference type="PANTHER" id="PTHR43065">
    <property type="entry name" value="SENSOR HISTIDINE KINASE"/>
    <property type="match status" value="1"/>
</dbReference>
<feature type="domain" description="PAC" evidence="12">
    <location>
        <begin position="342"/>
        <end position="394"/>
    </location>
</feature>
<evidence type="ECO:0000256" key="1">
    <source>
        <dbReference type="ARBA" id="ARBA00000085"/>
    </source>
</evidence>
<comment type="caution">
    <text evidence="13">The sequence shown here is derived from an EMBL/GenBank/DDBJ whole genome shotgun (WGS) entry which is preliminary data.</text>
</comment>
<dbReference type="SMART" id="SM00086">
    <property type="entry name" value="PAC"/>
    <property type="match status" value="1"/>
</dbReference>
<dbReference type="EC" id="2.7.13.3" evidence="2"/>
<dbReference type="InterPro" id="IPR029016">
    <property type="entry name" value="GAF-like_dom_sf"/>
</dbReference>
<dbReference type="InterPro" id="IPR003661">
    <property type="entry name" value="HisK_dim/P_dom"/>
</dbReference>
<dbReference type="CDD" id="cd00130">
    <property type="entry name" value="PAS"/>
    <property type="match status" value="1"/>
</dbReference>
<dbReference type="Gene3D" id="3.30.450.40">
    <property type="match status" value="1"/>
</dbReference>
<comment type="catalytic activity">
    <reaction evidence="1">
        <text>ATP + protein L-histidine = ADP + protein N-phospho-L-histidine.</text>
        <dbReference type="EC" id="2.7.13.3"/>
    </reaction>
</comment>
<dbReference type="InterPro" id="IPR004358">
    <property type="entry name" value="Sig_transdc_His_kin-like_C"/>
</dbReference>
<evidence type="ECO:0000256" key="5">
    <source>
        <dbReference type="ARBA" id="ARBA00022741"/>
    </source>
</evidence>
<dbReference type="InterPro" id="IPR036890">
    <property type="entry name" value="HATPase_C_sf"/>
</dbReference>
<evidence type="ECO:0000256" key="4">
    <source>
        <dbReference type="ARBA" id="ARBA00022679"/>
    </source>
</evidence>
<dbReference type="CDD" id="cd00082">
    <property type="entry name" value="HisKA"/>
    <property type="match status" value="1"/>
</dbReference>
<dbReference type="Pfam" id="PF02518">
    <property type="entry name" value="HATPase_c"/>
    <property type="match status" value="1"/>
</dbReference>
<keyword evidence="6" id="KW-0418">Kinase</keyword>
<dbReference type="GO" id="GO:0000155">
    <property type="term" value="F:phosphorelay sensor kinase activity"/>
    <property type="evidence" value="ECO:0007669"/>
    <property type="project" value="InterPro"/>
</dbReference>
<keyword evidence="8" id="KW-0902">Two-component regulatory system</keyword>
<evidence type="ECO:0000313" key="13">
    <source>
        <dbReference type="EMBL" id="NDY41407.1"/>
    </source>
</evidence>
<dbReference type="Gene3D" id="3.30.565.10">
    <property type="entry name" value="Histidine kinase-like ATPase, C-terminal domain"/>
    <property type="match status" value="1"/>
</dbReference>
<keyword evidence="4" id="KW-0808">Transferase</keyword>
<evidence type="ECO:0000256" key="7">
    <source>
        <dbReference type="ARBA" id="ARBA00022840"/>
    </source>
</evidence>
<evidence type="ECO:0000259" key="12">
    <source>
        <dbReference type="PROSITE" id="PS50113"/>
    </source>
</evidence>
<evidence type="ECO:0000256" key="9">
    <source>
        <dbReference type="SAM" id="Coils"/>
    </source>
</evidence>
<keyword evidence="9" id="KW-0175">Coiled coil</keyword>
<dbReference type="Proteomes" id="UP000469346">
    <property type="component" value="Unassembled WGS sequence"/>
</dbReference>
<dbReference type="AlphaFoldDB" id="A0A6N9TPN7"/>
<keyword evidence="14" id="KW-1185">Reference proteome</keyword>
<dbReference type="PROSITE" id="PS50112">
    <property type="entry name" value="PAS"/>
    <property type="match status" value="1"/>
</dbReference>
<protein>
    <recommendedName>
        <fullName evidence="2">histidine kinase</fullName>
        <ecNumber evidence="2">2.7.13.3</ecNumber>
    </recommendedName>
</protein>
<feature type="coiled-coil region" evidence="9">
    <location>
        <begin position="234"/>
        <end position="261"/>
    </location>
</feature>
<dbReference type="InterPro" id="IPR000700">
    <property type="entry name" value="PAS-assoc_C"/>
</dbReference>
<keyword evidence="5" id="KW-0547">Nucleotide-binding</keyword>
<proteinExistence type="predicted"/>
<feature type="domain" description="Histidine kinase" evidence="10">
    <location>
        <begin position="407"/>
        <end position="634"/>
    </location>
</feature>
<dbReference type="Gene3D" id="3.30.450.20">
    <property type="entry name" value="PAS domain"/>
    <property type="match status" value="1"/>
</dbReference>
<dbReference type="SMART" id="SM00387">
    <property type="entry name" value="HATPase_c"/>
    <property type="match status" value="1"/>
</dbReference>
<keyword evidence="3" id="KW-0597">Phosphoprotein</keyword>
<dbReference type="InterPro" id="IPR001610">
    <property type="entry name" value="PAC"/>
</dbReference>
<dbReference type="InterPro" id="IPR000014">
    <property type="entry name" value="PAS"/>
</dbReference>
<dbReference type="RefSeq" id="WP_163297568.1">
    <property type="nucleotide sequence ID" value="NZ_JAAGRR010000004.1"/>
</dbReference>
<dbReference type="PROSITE" id="PS50113">
    <property type="entry name" value="PAC"/>
    <property type="match status" value="1"/>
</dbReference>
<dbReference type="SMART" id="SM00091">
    <property type="entry name" value="PAS"/>
    <property type="match status" value="1"/>
</dbReference>
<dbReference type="PANTHER" id="PTHR43065:SF10">
    <property type="entry name" value="PEROXIDE STRESS-ACTIVATED HISTIDINE KINASE MAK3"/>
    <property type="match status" value="1"/>
</dbReference>
<dbReference type="Gene3D" id="1.10.287.130">
    <property type="match status" value="1"/>
</dbReference>
<dbReference type="InterPro" id="IPR005467">
    <property type="entry name" value="His_kinase_dom"/>
</dbReference>
<dbReference type="PRINTS" id="PR00344">
    <property type="entry name" value="BCTRLSENSOR"/>
</dbReference>
<evidence type="ECO:0000256" key="3">
    <source>
        <dbReference type="ARBA" id="ARBA00022553"/>
    </source>
</evidence>
<dbReference type="Pfam" id="PF00512">
    <property type="entry name" value="HisKA"/>
    <property type="match status" value="1"/>
</dbReference>
<evidence type="ECO:0000256" key="6">
    <source>
        <dbReference type="ARBA" id="ARBA00022777"/>
    </source>
</evidence>
<dbReference type="SUPFAM" id="SSF47384">
    <property type="entry name" value="Homodimeric domain of signal transducing histidine kinase"/>
    <property type="match status" value="1"/>
</dbReference>
<evidence type="ECO:0000313" key="14">
    <source>
        <dbReference type="Proteomes" id="UP000469346"/>
    </source>
</evidence>
<dbReference type="SMART" id="SM00388">
    <property type="entry name" value="HisKA"/>
    <property type="match status" value="1"/>
</dbReference>
<evidence type="ECO:0000259" key="10">
    <source>
        <dbReference type="PROSITE" id="PS50109"/>
    </source>
</evidence>
<dbReference type="EMBL" id="JAAGRR010000004">
    <property type="protein sequence ID" value="NDY41407.1"/>
    <property type="molecule type" value="Genomic_DNA"/>
</dbReference>
<dbReference type="SUPFAM" id="SSF55785">
    <property type="entry name" value="PYP-like sensor domain (PAS domain)"/>
    <property type="match status" value="1"/>
</dbReference>
<dbReference type="Pfam" id="PF13426">
    <property type="entry name" value="PAS_9"/>
    <property type="match status" value="1"/>
</dbReference>
<accession>A0A6N9TPN7</accession>
<keyword evidence="7" id="KW-0067">ATP-binding</keyword>